<dbReference type="InterPro" id="IPR036312">
    <property type="entry name" value="Bifun_inhib/LTP/seed_sf"/>
</dbReference>
<protein>
    <recommendedName>
        <fullName evidence="2">Bifunctional inhibitor/plant lipid transfer protein/seed storage helical domain-containing protein</fullName>
    </recommendedName>
</protein>
<evidence type="ECO:0000259" key="2">
    <source>
        <dbReference type="Pfam" id="PF14368"/>
    </source>
</evidence>
<evidence type="ECO:0000313" key="4">
    <source>
        <dbReference type="Proteomes" id="UP000636709"/>
    </source>
</evidence>
<evidence type="ECO:0000256" key="1">
    <source>
        <dbReference type="SAM" id="SignalP"/>
    </source>
</evidence>
<evidence type="ECO:0000313" key="3">
    <source>
        <dbReference type="EMBL" id="KAF8730883.1"/>
    </source>
</evidence>
<dbReference type="SUPFAM" id="SSF47699">
    <property type="entry name" value="Bifunctional inhibitor/lipid-transfer protein/seed storage 2S albumin"/>
    <property type="match status" value="1"/>
</dbReference>
<dbReference type="Proteomes" id="UP000636709">
    <property type="component" value="Unassembled WGS sequence"/>
</dbReference>
<dbReference type="AlphaFoldDB" id="A0A835KI50"/>
<keyword evidence="4" id="KW-1185">Reference proteome</keyword>
<dbReference type="Pfam" id="PF14368">
    <property type="entry name" value="LTP_2"/>
    <property type="match status" value="1"/>
</dbReference>
<dbReference type="OrthoDB" id="610502at2759"/>
<feature type="signal peptide" evidence="1">
    <location>
        <begin position="1"/>
        <end position="24"/>
    </location>
</feature>
<dbReference type="EMBL" id="JACEFO010001613">
    <property type="protein sequence ID" value="KAF8730883.1"/>
    <property type="molecule type" value="Genomic_DNA"/>
</dbReference>
<gene>
    <name evidence="3" type="ORF">HU200_016755</name>
</gene>
<accession>A0A835KI50</accession>
<proteinExistence type="predicted"/>
<comment type="caution">
    <text evidence="3">The sequence shown here is derived from an EMBL/GenBank/DDBJ whole genome shotgun (WGS) entry which is preliminary data.</text>
</comment>
<keyword evidence="1" id="KW-0732">Signal</keyword>
<reference evidence="3" key="1">
    <citation type="submission" date="2020-07" db="EMBL/GenBank/DDBJ databases">
        <title>Genome sequence and genetic diversity analysis of an under-domesticated orphan crop, white fonio (Digitaria exilis).</title>
        <authorList>
            <person name="Bennetzen J.L."/>
            <person name="Chen S."/>
            <person name="Ma X."/>
            <person name="Wang X."/>
            <person name="Yssel A.E.J."/>
            <person name="Chaluvadi S.R."/>
            <person name="Johnson M."/>
            <person name="Gangashetty P."/>
            <person name="Hamidou F."/>
            <person name="Sanogo M.D."/>
            <person name="Zwaenepoel A."/>
            <person name="Wallace J."/>
            <person name="Van De Peer Y."/>
            <person name="Van Deynze A."/>
        </authorList>
    </citation>
    <scope>NUCLEOTIDE SEQUENCE</scope>
    <source>
        <tissue evidence="3">Leaves</tissue>
    </source>
</reference>
<feature type="domain" description="Bifunctional inhibitor/plant lipid transfer protein/seed storage helical" evidence="2">
    <location>
        <begin position="23"/>
        <end position="105"/>
    </location>
</feature>
<feature type="chain" id="PRO_5032402637" description="Bifunctional inhibitor/plant lipid transfer protein/seed storage helical domain-containing protein" evidence="1">
    <location>
        <begin position="25"/>
        <end position="162"/>
    </location>
</feature>
<dbReference type="PANTHER" id="PTHR33286:SF53">
    <property type="entry name" value="BIFUNCTIONAL INHIBITOR_PLANT LIPID TRANSFER PROTEIN_SEED STORAGE HELICAL DOMAIN-CONTAINING PROTEIN"/>
    <property type="match status" value="1"/>
</dbReference>
<organism evidence="3 4">
    <name type="scientific">Digitaria exilis</name>
    <dbReference type="NCBI Taxonomy" id="1010633"/>
    <lineage>
        <taxon>Eukaryota</taxon>
        <taxon>Viridiplantae</taxon>
        <taxon>Streptophyta</taxon>
        <taxon>Embryophyta</taxon>
        <taxon>Tracheophyta</taxon>
        <taxon>Spermatophyta</taxon>
        <taxon>Magnoliopsida</taxon>
        <taxon>Liliopsida</taxon>
        <taxon>Poales</taxon>
        <taxon>Poaceae</taxon>
        <taxon>PACMAD clade</taxon>
        <taxon>Panicoideae</taxon>
        <taxon>Panicodae</taxon>
        <taxon>Paniceae</taxon>
        <taxon>Anthephorinae</taxon>
        <taxon>Digitaria</taxon>
    </lineage>
</organism>
<name>A0A835KI50_9POAL</name>
<dbReference type="PANTHER" id="PTHR33286">
    <property type="entry name" value="BIFUNCTIONAL INHIBITOR/LIPID-TRANSFER PROTEIN/SEED STORAGE 2S ALBUMIN SUPERFAMILY PROTEIN"/>
    <property type="match status" value="1"/>
</dbReference>
<sequence length="162" mass="18491">MFCGKLALFILLVYAITSPHLVNGVKQTCSKAQKVKLLCTCYPWIKHGFVRYYLPPNSPCCAEVRKVRNMDMNCVALMLSPKDRETYDVEKIRGLQTLCQLHSPPPSRRTKDTVKNSWIITSLFLICTHHASTAKLIKRIFLFLARSWCERAAVTANKVMCP</sequence>
<dbReference type="InterPro" id="IPR016140">
    <property type="entry name" value="Bifunc_inhib/LTP/seed_store"/>
</dbReference>